<protein>
    <submittedName>
        <fullName evidence="3">Helix-turn-helix transcriptional regulator</fullName>
    </submittedName>
</protein>
<dbReference type="Gene3D" id="1.10.260.40">
    <property type="entry name" value="lambda repressor-like DNA-binding domains"/>
    <property type="match status" value="1"/>
</dbReference>
<comment type="caution">
    <text evidence="3">The sequence shown here is derived from an EMBL/GenBank/DDBJ whole genome shotgun (WGS) entry which is preliminary data.</text>
</comment>
<dbReference type="SUPFAM" id="SSF47413">
    <property type="entry name" value="lambda repressor-like DNA-binding domains"/>
    <property type="match status" value="1"/>
</dbReference>
<dbReference type="SMART" id="SM00530">
    <property type="entry name" value="HTH_XRE"/>
    <property type="match status" value="1"/>
</dbReference>
<proteinExistence type="predicted"/>
<organism evidence="3 4">
    <name type="scientific">Fusibacter ferrireducens</name>
    <dbReference type="NCBI Taxonomy" id="2785058"/>
    <lineage>
        <taxon>Bacteria</taxon>
        <taxon>Bacillati</taxon>
        <taxon>Bacillota</taxon>
        <taxon>Clostridia</taxon>
        <taxon>Eubacteriales</taxon>
        <taxon>Eubacteriales Family XII. Incertae Sedis</taxon>
        <taxon>Fusibacter</taxon>
    </lineage>
</organism>
<dbReference type="PANTHER" id="PTHR46558:SF11">
    <property type="entry name" value="HTH-TYPE TRANSCRIPTIONAL REGULATOR XRE"/>
    <property type="match status" value="1"/>
</dbReference>
<dbReference type="PROSITE" id="PS50943">
    <property type="entry name" value="HTH_CROC1"/>
    <property type="match status" value="1"/>
</dbReference>
<dbReference type="CDD" id="cd00093">
    <property type="entry name" value="HTH_XRE"/>
    <property type="match status" value="1"/>
</dbReference>
<dbReference type="EMBL" id="JADKNH010000007">
    <property type="protein sequence ID" value="MBF4693971.1"/>
    <property type="molecule type" value="Genomic_DNA"/>
</dbReference>
<evidence type="ECO:0000256" key="1">
    <source>
        <dbReference type="ARBA" id="ARBA00023125"/>
    </source>
</evidence>
<evidence type="ECO:0000259" key="2">
    <source>
        <dbReference type="PROSITE" id="PS50943"/>
    </source>
</evidence>
<name>A0ABR9ZU10_9FIRM</name>
<keyword evidence="1" id="KW-0238">DNA-binding</keyword>
<accession>A0ABR9ZU10</accession>
<dbReference type="Proteomes" id="UP000614200">
    <property type="component" value="Unassembled WGS sequence"/>
</dbReference>
<evidence type="ECO:0000313" key="4">
    <source>
        <dbReference type="Proteomes" id="UP000614200"/>
    </source>
</evidence>
<reference evidence="3 4" key="1">
    <citation type="submission" date="2020-11" db="EMBL/GenBank/DDBJ databases">
        <title>Fusibacter basophilias sp. nov.</title>
        <authorList>
            <person name="Qiu D."/>
        </authorList>
    </citation>
    <scope>NUCLEOTIDE SEQUENCE [LARGE SCALE GENOMIC DNA]</scope>
    <source>
        <strain evidence="3 4">Q10-2</strain>
    </source>
</reference>
<dbReference type="PANTHER" id="PTHR46558">
    <property type="entry name" value="TRACRIPTIONAL REGULATORY PROTEIN-RELATED-RELATED"/>
    <property type="match status" value="1"/>
</dbReference>
<dbReference type="InterPro" id="IPR001387">
    <property type="entry name" value="Cro/C1-type_HTH"/>
</dbReference>
<sequence length="105" mass="12283">MLGTRLRELRNEKNLTQNEISQLLKIPRGTNAHYELDKRQPDNDTLKSLADFFDVSLDYLLGRTDIKKYTEDILAFNSTEGLTEDDLKLVHQMIQNMRDKNLSKK</sequence>
<gene>
    <name evidence="3" type="ORF">ISU02_12695</name>
</gene>
<evidence type="ECO:0000313" key="3">
    <source>
        <dbReference type="EMBL" id="MBF4693971.1"/>
    </source>
</evidence>
<feature type="domain" description="HTH cro/C1-type" evidence="2">
    <location>
        <begin position="6"/>
        <end position="60"/>
    </location>
</feature>
<keyword evidence="4" id="KW-1185">Reference proteome</keyword>
<dbReference type="InterPro" id="IPR010982">
    <property type="entry name" value="Lambda_DNA-bd_dom_sf"/>
</dbReference>
<dbReference type="Pfam" id="PF12844">
    <property type="entry name" value="HTH_19"/>
    <property type="match status" value="1"/>
</dbReference>
<dbReference type="RefSeq" id="WP_194702208.1">
    <property type="nucleotide sequence ID" value="NZ_JADKNH010000007.1"/>
</dbReference>